<dbReference type="Pfam" id="PF01261">
    <property type="entry name" value="AP_endonuc_2"/>
    <property type="match status" value="1"/>
</dbReference>
<dbReference type="InterPro" id="IPR050312">
    <property type="entry name" value="IolE/XylAMocC-like"/>
</dbReference>
<dbReference type="Proteomes" id="UP000319976">
    <property type="component" value="Chromosome"/>
</dbReference>
<name>A0A517T7M4_9PLAN</name>
<evidence type="ECO:0000313" key="2">
    <source>
        <dbReference type="EMBL" id="QDT64350.1"/>
    </source>
</evidence>
<protein>
    <recommendedName>
        <fullName evidence="1">Xylose isomerase-like TIM barrel domain-containing protein</fullName>
    </recommendedName>
</protein>
<dbReference type="PANTHER" id="PTHR12110">
    <property type="entry name" value="HYDROXYPYRUVATE ISOMERASE"/>
    <property type="match status" value="1"/>
</dbReference>
<organism evidence="2 3">
    <name type="scientific">Calycomorphotria hydatis</name>
    <dbReference type="NCBI Taxonomy" id="2528027"/>
    <lineage>
        <taxon>Bacteria</taxon>
        <taxon>Pseudomonadati</taxon>
        <taxon>Planctomycetota</taxon>
        <taxon>Planctomycetia</taxon>
        <taxon>Planctomycetales</taxon>
        <taxon>Planctomycetaceae</taxon>
        <taxon>Calycomorphotria</taxon>
    </lineage>
</organism>
<keyword evidence="3" id="KW-1185">Reference proteome</keyword>
<dbReference type="Gene3D" id="3.20.20.150">
    <property type="entry name" value="Divalent-metal-dependent TIM barrel enzymes"/>
    <property type="match status" value="1"/>
</dbReference>
<dbReference type="RefSeq" id="WP_145261442.1">
    <property type="nucleotide sequence ID" value="NZ_CP036316.1"/>
</dbReference>
<feature type="domain" description="Xylose isomerase-like TIM barrel" evidence="1">
    <location>
        <begin position="19"/>
        <end position="220"/>
    </location>
</feature>
<dbReference type="InterPro" id="IPR013022">
    <property type="entry name" value="Xyl_isomerase-like_TIM-brl"/>
</dbReference>
<dbReference type="InterPro" id="IPR036237">
    <property type="entry name" value="Xyl_isomerase-like_sf"/>
</dbReference>
<dbReference type="PANTHER" id="PTHR12110:SF53">
    <property type="entry name" value="BLR5974 PROTEIN"/>
    <property type="match status" value="1"/>
</dbReference>
<dbReference type="EMBL" id="CP036316">
    <property type="protein sequence ID" value="QDT64350.1"/>
    <property type="molecule type" value="Genomic_DNA"/>
</dbReference>
<accession>A0A517T7M4</accession>
<dbReference type="AlphaFoldDB" id="A0A517T7M4"/>
<proteinExistence type="predicted"/>
<dbReference type="OrthoDB" id="253436at2"/>
<sequence>MFVAASLKSFWDLSFKESLDLAEETGFDKVELWLSEDGPLKPGEVAETPESFVSRLREMTRLTPIAIQLEQDVTPEVMAGLGRAAKLLRIAQITVPASPLGTPFNEEVDRLRALVGATASDGIRVSVRNGSETLAEDPHTALSLCEGVKGLGITLDPSYYICGPHRGLNYDMIFKHVYHVHLRDTSATEIQVPVGLGEVDYSRLINKLQRDGREVVLSVSLIPEKTDLSTRPLEMRKLRMLLETLL</sequence>
<dbReference type="KEGG" id="chya:V22_15840"/>
<evidence type="ECO:0000259" key="1">
    <source>
        <dbReference type="Pfam" id="PF01261"/>
    </source>
</evidence>
<reference evidence="2 3" key="1">
    <citation type="submission" date="2019-02" db="EMBL/GenBank/DDBJ databases">
        <title>Deep-cultivation of Planctomycetes and their phenomic and genomic characterization uncovers novel biology.</title>
        <authorList>
            <person name="Wiegand S."/>
            <person name="Jogler M."/>
            <person name="Boedeker C."/>
            <person name="Pinto D."/>
            <person name="Vollmers J."/>
            <person name="Rivas-Marin E."/>
            <person name="Kohn T."/>
            <person name="Peeters S.H."/>
            <person name="Heuer A."/>
            <person name="Rast P."/>
            <person name="Oberbeckmann S."/>
            <person name="Bunk B."/>
            <person name="Jeske O."/>
            <person name="Meyerdierks A."/>
            <person name="Storesund J.E."/>
            <person name="Kallscheuer N."/>
            <person name="Luecker S."/>
            <person name="Lage O.M."/>
            <person name="Pohl T."/>
            <person name="Merkel B.J."/>
            <person name="Hornburger P."/>
            <person name="Mueller R.-W."/>
            <person name="Bruemmer F."/>
            <person name="Labrenz M."/>
            <person name="Spormann A.M."/>
            <person name="Op den Camp H."/>
            <person name="Overmann J."/>
            <person name="Amann R."/>
            <person name="Jetten M.S.M."/>
            <person name="Mascher T."/>
            <person name="Medema M.H."/>
            <person name="Devos D.P."/>
            <person name="Kaster A.-K."/>
            <person name="Ovreas L."/>
            <person name="Rohde M."/>
            <person name="Galperin M.Y."/>
            <person name="Jogler C."/>
        </authorList>
    </citation>
    <scope>NUCLEOTIDE SEQUENCE [LARGE SCALE GENOMIC DNA]</scope>
    <source>
        <strain evidence="2 3">V22</strain>
    </source>
</reference>
<evidence type="ECO:0000313" key="3">
    <source>
        <dbReference type="Proteomes" id="UP000319976"/>
    </source>
</evidence>
<dbReference type="SUPFAM" id="SSF51658">
    <property type="entry name" value="Xylose isomerase-like"/>
    <property type="match status" value="1"/>
</dbReference>
<gene>
    <name evidence="2" type="ORF">V22_15840</name>
</gene>